<reference evidence="1" key="2">
    <citation type="submission" date="2025-09" db="UniProtKB">
        <authorList>
            <consortium name="Ensembl"/>
        </authorList>
    </citation>
    <scope>IDENTIFICATION</scope>
</reference>
<proteinExistence type="predicted"/>
<dbReference type="Ensembl" id="ENSMALT00000017424.1">
    <property type="protein sequence ID" value="ENSMALP00000017087.1"/>
    <property type="gene ID" value="ENSMALG00000011964.1"/>
</dbReference>
<dbReference type="Proteomes" id="UP000261600">
    <property type="component" value="Unplaced"/>
</dbReference>
<evidence type="ECO:0000313" key="1">
    <source>
        <dbReference type="Ensembl" id="ENSMALP00000017087.1"/>
    </source>
</evidence>
<accession>A0A3Q3JR08</accession>
<evidence type="ECO:0000313" key="2">
    <source>
        <dbReference type="Proteomes" id="UP000261600"/>
    </source>
</evidence>
<keyword evidence="2" id="KW-1185">Reference proteome</keyword>
<dbReference type="AlphaFoldDB" id="A0A3Q3JR08"/>
<sequence>CSATDFTVCPSTIGTKLLDLPKANPLELGAFSVHISLFDRAVLCPLLLL</sequence>
<reference evidence="1" key="1">
    <citation type="submission" date="2025-08" db="UniProtKB">
        <authorList>
            <consortium name="Ensembl"/>
        </authorList>
    </citation>
    <scope>IDENTIFICATION</scope>
</reference>
<organism evidence="1 2">
    <name type="scientific">Monopterus albus</name>
    <name type="common">Swamp eel</name>
    <dbReference type="NCBI Taxonomy" id="43700"/>
    <lineage>
        <taxon>Eukaryota</taxon>
        <taxon>Metazoa</taxon>
        <taxon>Chordata</taxon>
        <taxon>Craniata</taxon>
        <taxon>Vertebrata</taxon>
        <taxon>Euteleostomi</taxon>
        <taxon>Actinopterygii</taxon>
        <taxon>Neopterygii</taxon>
        <taxon>Teleostei</taxon>
        <taxon>Neoteleostei</taxon>
        <taxon>Acanthomorphata</taxon>
        <taxon>Anabantaria</taxon>
        <taxon>Synbranchiformes</taxon>
        <taxon>Synbranchidae</taxon>
        <taxon>Monopterus</taxon>
    </lineage>
</organism>
<protein>
    <submittedName>
        <fullName evidence="1">Uncharacterized protein</fullName>
    </submittedName>
</protein>
<name>A0A3Q3JR08_MONAL</name>